<dbReference type="PANTHER" id="PTHR13789">
    <property type="entry name" value="MONOOXYGENASE"/>
    <property type="match status" value="1"/>
</dbReference>
<name>A0A1H9XJR6_9PSEU</name>
<feature type="domain" description="FAD-binding" evidence="3">
    <location>
        <begin position="2"/>
        <end position="76"/>
    </location>
</feature>
<evidence type="ECO:0000256" key="1">
    <source>
        <dbReference type="ARBA" id="ARBA00023002"/>
    </source>
</evidence>
<dbReference type="PRINTS" id="PR00420">
    <property type="entry name" value="RNGMNOXGNASE"/>
</dbReference>
<dbReference type="InterPro" id="IPR050493">
    <property type="entry name" value="FAD-dep_Monooxygenase_BioMet"/>
</dbReference>
<dbReference type="AlphaFoldDB" id="A0A1H9XJR6"/>
<reference evidence="5" key="1">
    <citation type="submission" date="2016-10" db="EMBL/GenBank/DDBJ databases">
        <authorList>
            <person name="Varghese N."/>
            <person name="Submissions S."/>
        </authorList>
    </citation>
    <scope>NUCLEOTIDE SEQUENCE [LARGE SCALE GENOMIC DNA]</scope>
    <source>
        <strain evidence="5">CGMCC 4.578</strain>
    </source>
</reference>
<dbReference type="GO" id="GO:0071949">
    <property type="term" value="F:FAD binding"/>
    <property type="evidence" value="ECO:0007669"/>
    <property type="project" value="InterPro"/>
</dbReference>
<evidence type="ECO:0000313" key="5">
    <source>
        <dbReference type="Proteomes" id="UP000199028"/>
    </source>
</evidence>
<dbReference type="InterPro" id="IPR036188">
    <property type="entry name" value="FAD/NAD-bd_sf"/>
</dbReference>
<sequence>MKAIVVGGGIGGLAAAVSLRRVGWEVVVHERAAAFSEIGAGVGVMPNALRALEWMGLADEARSLGTPRVSGGVRASDGRWLVHMPDIGQEKVIAMHRADLHGVLLRALPPEILFNNAEVTGVDELDADLVVAADGINSRLRAALLPDAPGPVYAGATAWRGVAPGPYELPISQTLGPGAEAGVLPLGDGRVCWYVAAVAPPSADLDPVELFAGWHDPLPELLASTPDVIRHDIYELPLLPTFVRGRVALLGDAAHAMTPYLGQGACMALEDAVTLASVGGDLARYDALRRPRTQSVWKGSRMAGKFGIELRSPTALALRNFAFRVMPPSLATRGMTRFTAWEVPTEIHSNGSSPAVS</sequence>
<organism evidence="4 5">
    <name type="scientific">Lentzea flaviverrucosa</name>
    <dbReference type="NCBI Taxonomy" id="200379"/>
    <lineage>
        <taxon>Bacteria</taxon>
        <taxon>Bacillati</taxon>
        <taxon>Actinomycetota</taxon>
        <taxon>Actinomycetes</taxon>
        <taxon>Pseudonocardiales</taxon>
        <taxon>Pseudonocardiaceae</taxon>
        <taxon>Lentzea</taxon>
    </lineage>
</organism>
<dbReference type="OrthoDB" id="4568714at2"/>
<feature type="domain" description="FAD-binding" evidence="3">
    <location>
        <begin position="120"/>
        <end position="277"/>
    </location>
</feature>
<accession>A0A1H9XJR6</accession>
<evidence type="ECO:0000313" key="4">
    <source>
        <dbReference type="EMBL" id="SES46321.1"/>
    </source>
</evidence>
<keyword evidence="1" id="KW-0560">Oxidoreductase</keyword>
<keyword evidence="2" id="KW-0503">Monooxygenase</keyword>
<dbReference type="EMBL" id="FOFT01000015">
    <property type="protein sequence ID" value="SES46321.1"/>
    <property type="molecule type" value="Genomic_DNA"/>
</dbReference>
<proteinExistence type="predicted"/>
<dbReference type="Proteomes" id="UP000199028">
    <property type="component" value="Unassembled WGS sequence"/>
</dbReference>
<dbReference type="SUPFAM" id="SSF51905">
    <property type="entry name" value="FAD/NAD(P)-binding domain"/>
    <property type="match status" value="1"/>
</dbReference>
<dbReference type="Pfam" id="PF01494">
    <property type="entry name" value="FAD_binding_3"/>
    <property type="match status" value="2"/>
</dbReference>
<dbReference type="Gene3D" id="3.50.50.60">
    <property type="entry name" value="FAD/NAD(P)-binding domain"/>
    <property type="match status" value="1"/>
</dbReference>
<keyword evidence="5" id="KW-1185">Reference proteome</keyword>
<dbReference type="GO" id="GO:0004497">
    <property type="term" value="F:monooxygenase activity"/>
    <property type="evidence" value="ECO:0007669"/>
    <property type="project" value="UniProtKB-KW"/>
</dbReference>
<protein>
    <submittedName>
        <fullName evidence="4">2-polyprenyl-6-methoxyphenol hydroxylase</fullName>
    </submittedName>
</protein>
<dbReference type="RefSeq" id="WP_090070742.1">
    <property type="nucleotide sequence ID" value="NZ_FOFT01000015.1"/>
</dbReference>
<dbReference type="PANTHER" id="PTHR13789:SF309">
    <property type="entry name" value="PUTATIVE (AFU_ORTHOLOGUE AFUA_6G14510)-RELATED"/>
    <property type="match status" value="1"/>
</dbReference>
<evidence type="ECO:0000259" key="3">
    <source>
        <dbReference type="Pfam" id="PF01494"/>
    </source>
</evidence>
<evidence type="ECO:0000256" key="2">
    <source>
        <dbReference type="ARBA" id="ARBA00023033"/>
    </source>
</evidence>
<dbReference type="InterPro" id="IPR002938">
    <property type="entry name" value="FAD-bd"/>
</dbReference>
<gene>
    <name evidence="4" type="ORF">SAMN05216195_115120</name>
</gene>